<feature type="compositionally biased region" description="Basic and acidic residues" evidence="1">
    <location>
        <begin position="214"/>
        <end position="226"/>
    </location>
</feature>
<evidence type="ECO:0008006" key="3">
    <source>
        <dbReference type="Google" id="ProtNLM"/>
    </source>
</evidence>
<feature type="compositionally biased region" description="Basic residues" evidence="1">
    <location>
        <begin position="172"/>
        <end position="183"/>
    </location>
</feature>
<gene>
    <name evidence="2" type="ORF">YJ_17</name>
</gene>
<name>A0A2I4S628_ORYRU</name>
<proteinExistence type="predicted"/>
<sequence length="226" mass="24054">MERKPKQGYGCRLAAQTGRRQVTMDRLAAGGGSVLPADDKHELGAQAAKLGAGRVTDGPHRMCIIASWAVFILGRLWRIYWATWRALRPSGGREAGRAPPAATTCGEVASRPAACRCGEATSRPAARRHGEVASRPQPHVPPWDGGVDPTAAAAHLDAEPPPLPPAATGRSPRCRPRRRRHPLRPAARPDADPSHAVAAWLDAEGEWGKNGGGGERERPVDVGKTL</sequence>
<dbReference type="AlphaFoldDB" id="A0A2I4S628"/>
<evidence type="ECO:0000256" key="1">
    <source>
        <dbReference type="SAM" id="MobiDB-lite"/>
    </source>
</evidence>
<organism evidence="2">
    <name type="scientific">Oryza rufipogon</name>
    <name type="common">Brownbeard rice</name>
    <name type="synonym">Asian wild rice</name>
    <dbReference type="NCBI Taxonomy" id="4529"/>
    <lineage>
        <taxon>Eukaryota</taxon>
        <taxon>Viridiplantae</taxon>
        <taxon>Streptophyta</taxon>
        <taxon>Embryophyta</taxon>
        <taxon>Tracheophyta</taxon>
        <taxon>Spermatophyta</taxon>
        <taxon>Magnoliopsida</taxon>
        <taxon>Liliopsida</taxon>
        <taxon>Poales</taxon>
        <taxon>Poaceae</taxon>
        <taxon>BOP clade</taxon>
        <taxon>Oryzoideae</taxon>
        <taxon>Oryzeae</taxon>
        <taxon>Oryzinae</taxon>
        <taxon>Oryza</taxon>
    </lineage>
</organism>
<reference evidence="2" key="1">
    <citation type="submission" date="2017-07" db="EMBL/GenBank/DDBJ databases">
        <title>Chromosomal microdeletions drove parallel domestication of plant architecture in Asian and African rice#.</title>
        <authorList>
            <person name="Wu Y."/>
            <person name="Zhao S."/>
            <person name="Li X."/>
            <person name="Zhang B."/>
            <person name="Jiang L."/>
            <person name="Tang Y."/>
            <person name="Zhao J."/>
            <person name="Ma X."/>
            <person name="Cai H."/>
            <person name="Sun C."/>
            <person name="Tan L."/>
        </authorList>
    </citation>
    <scope>NUCLEOTIDE SEQUENCE</scope>
</reference>
<dbReference type="EMBL" id="MF503971">
    <property type="protein sequence ID" value="ASR75351.1"/>
    <property type="molecule type" value="Genomic_DNA"/>
</dbReference>
<feature type="region of interest" description="Disordered" evidence="1">
    <location>
        <begin position="122"/>
        <end position="226"/>
    </location>
</feature>
<accession>A0A2I4S628</accession>
<protein>
    <recommendedName>
        <fullName evidence="3">DUF834 domain-containing protein</fullName>
    </recommendedName>
</protein>
<evidence type="ECO:0000313" key="2">
    <source>
        <dbReference type="EMBL" id="ASR75351.1"/>
    </source>
</evidence>